<comment type="caution">
    <text evidence="1">The sequence shown here is derived from an EMBL/GenBank/DDBJ whole genome shotgun (WGS) entry which is preliminary data.</text>
</comment>
<protein>
    <submittedName>
        <fullName evidence="1">DUF2508 family protein</fullName>
    </submittedName>
</protein>
<dbReference type="RefSeq" id="WP_202769149.1">
    <property type="nucleotide sequence ID" value="NZ_JAESWA010000027.1"/>
</dbReference>
<evidence type="ECO:0000313" key="1">
    <source>
        <dbReference type="EMBL" id="MBL4933713.1"/>
    </source>
</evidence>
<dbReference type="Proteomes" id="UP000623681">
    <property type="component" value="Unassembled WGS sequence"/>
</dbReference>
<evidence type="ECO:0000313" key="2">
    <source>
        <dbReference type="Proteomes" id="UP000623681"/>
    </source>
</evidence>
<dbReference type="EMBL" id="JAESWA010000027">
    <property type="protein sequence ID" value="MBL4933713.1"/>
    <property type="molecule type" value="Genomic_DNA"/>
</dbReference>
<accession>A0A937FID2</accession>
<dbReference type="AlphaFoldDB" id="A0A937FID2"/>
<dbReference type="Pfam" id="PF10704">
    <property type="entry name" value="DUF2508"/>
    <property type="match status" value="1"/>
</dbReference>
<name>A0A937FID2_9CLOT</name>
<gene>
    <name evidence="1" type="ORF">JK634_18180</name>
</gene>
<reference evidence="1" key="1">
    <citation type="submission" date="2021-01" db="EMBL/GenBank/DDBJ databases">
        <title>Genome public.</title>
        <authorList>
            <person name="Liu C."/>
            <person name="Sun Q."/>
        </authorList>
    </citation>
    <scope>NUCLEOTIDE SEQUENCE</scope>
    <source>
        <strain evidence="1">YIM B02565</strain>
    </source>
</reference>
<dbReference type="InterPro" id="IPR019644">
    <property type="entry name" value="DUF2508"/>
</dbReference>
<organism evidence="1 2">
    <name type="scientific">Clostridium paridis</name>
    <dbReference type="NCBI Taxonomy" id="2803863"/>
    <lineage>
        <taxon>Bacteria</taxon>
        <taxon>Bacillati</taxon>
        <taxon>Bacillota</taxon>
        <taxon>Clostridia</taxon>
        <taxon>Eubacteriales</taxon>
        <taxon>Clostridiaceae</taxon>
        <taxon>Clostridium</taxon>
    </lineage>
</organism>
<sequence>MNRKFILESLLKKKVTNEVSLIKDIEQAVKDIKVAESMFESVSDPKLIEIAIYSEEVARKRLDFLLREAKDNNSKVDNTYVVEKSSGLAE</sequence>
<proteinExistence type="predicted"/>
<keyword evidence="2" id="KW-1185">Reference proteome</keyword>